<feature type="transmembrane region" description="Helical" evidence="9">
    <location>
        <begin position="137"/>
        <end position="155"/>
    </location>
</feature>
<evidence type="ECO:0000256" key="2">
    <source>
        <dbReference type="ARBA" id="ARBA00009045"/>
    </source>
</evidence>
<evidence type="ECO:0000256" key="9">
    <source>
        <dbReference type="SAM" id="Phobius"/>
    </source>
</evidence>
<dbReference type="Proteomes" id="UP000198341">
    <property type="component" value="Chromosome 4"/>
</dbReference>
<feature type="transmembrane region" description="Helical" evidence="9">
    <location>
        <begin position="27"/>
        <end position="46"/>
    </location>
</feature>
<dbReference type="Gene3D" id="1.20.1540.10">
    <property type="entry name" value="Rhomboid-like"/>
    <property type="match status" value="1"/>
</dbReference>
<dbReference type="SMART" id="SM00165">
    <property type="entry name" value="UBA"/>
    <property type="match status" value="1"/>
</dbReference>
<dbReference type="SUPFAM" id="SSF144091">
    <property type="entry name" value="Rhomboid-like"/>
    <property type="match status" value="1"/>
</dbReference>
<dbReference type="InterPro" id="IPR009060">
    <property type="entry name" value="UBA-like_sf"/>
</dbReference>
<evidence type="ECO:0000256" key="1">
    <source>
        <dbReference type="ARBA" id="ARBA00004141"/>
    </source>
</evidence>
<evidence type="ECO:0000313" key="12">
    <source>
        <dbReference type="Proteomes" id="UP000198341"/>
    </source>
</evidence>
<evidence type="ECO:0000259" key="10">
    <source>
        <dbReference type="PROSITE" id="PS50030"/>
    </source>
</evidence>
<dbReference type="Pfam" id="PF00627">
    <property type="entry name" value="UBA"/>
    <property type="match status" value="1"/>
</dbReference>
<feature type="region of interest" description="Disordered" evidence="8">
    <location>
        <begin position="253"/>
        <end position="272"/>
    </location>
</feature>
<feature type="transmembrane region" description="Helical" evidence="9">
    <location>
        <begin position="167"/>
        <end position="189"/>
    </location>
</feature>
<dbReference type="InterPro" id="IPR035952">
    <property type="entry name" value="Rhomboid-like_sf"/>
</dbReference>
<evidence type="ECO:0000313" key="11">
    <source>
        <dbReference type="EMBL" id="CCO16293.1"/>
    </source>
</evidence>
<feature type="region of interest" description="Disordered" evidence="8">
    <location>
        <begin position="293"/>
        <end position="344"/>
    </location>
</feature>
<keyword evidence="7 9" id="KW-0472">Membrane</keyword>
<comment type="similarity">
    <text evidence="2">Belongs to the peptidase S54 family.</text>
</comment>
<dbReference type="GeneID" id="19016402"/>
<keyword evidence="5" id="KW-0378">Hydrolase</keyword>
<dbReference type="FunFam" id="1.20.1540.10:FF:000008">
    <property type="entry name" value="RHOMBOID-like protein 13"/>
    <property type="match status" value="1"/>
</dbReference>
<dbReference type="Pfam" id="PF01694">
    <property type="entry name" value="Rhomboid"/>
    <property type="match status" value="1"/>
</dbReference>
<evidence type="ECO:0000256" key="5">
    <source>
        <dbReference type="ARBA" id="ARBA00022801"/>
    </source>
</evidence>
<comment type="subcellular location">
    <subcellularLocation>
        <location evidence="1">Membrane</location>
        <topology evidence="1">Multi-pass membrane protein</topology>
    </subcellularLocation>
</comment>
<name>K8F431_9CHLO</name>
<evidence type="ECO:0000256" key="4">
    <source>
        <dbReference type="ARBA" id="ARBA00022692"/>
    </source>
</evidence>
<dbReference type="PROSITE" id="PS50030">
    <property type="entry name" value="UBA"/>
    <property type="match status" value="1"/>
</dbReference>
<evidence type="ECO:0000256" key="7">
    <source>
        <dbReference type="ARBA" id="ARBA00023136"/>
    </source>
</evidence>
<reference evidence="11 12" key="1">
    <citation type="submission" date="2011-10" db="EMBL/GenBank/DDBJ databases">
        <authorList>
            <person name="Genoscope - CEA"/>
        </authorList>
    </citation>
    <scope>NUCLEOTIDE SEQUENCE [LARGE SCALE GENOMIC DNA]</scope>
    <source>
        <strain evidence="11 12">RCC 1105</strain>
    </source>
</reference>
<dbReference type="eggNOG" id="KOG2632">
    <property type="taxonomic scope" value="Eukaryota"/>
</dbReference>
<dbReference type="GO" id="GO:0004252">
    <property type="term" value="F:serine-type endopeptidase activity"/>
    <property type="evidence" value="ECO:0007669"/>
    <property type="project" value="InterPro"/>
</dbReference>
<dbReference type="AlphaFoldDB" id="K8F431"/>
<dbReference type="Gene3D" id="1.10.8.10">
    <property type="entry name" value="DNA helicase RuvA subunit, C-terminal domain"/>
    <property type="match status" value="1"/>
</dbReference>
<feature type="transmembrane region" description="Helical" evidence="9">
    <location>
        <begin position="106"/>
        <end position="131"/>
    </location>
</feature>
<protein>
    <recommendedName>
        <fullName evidence="10">UBA domain-containing protein</fullName>
    </recommendedName>
</protein>
<dbReference type="PANTHER" id="PTHR43066">
    <property type="entry name" value="RHOMBOID-RELATED PROTEIN"/>
    <property type="match status" value="1"/>
</dbReference>
<feature type="transmembrane region" description="Helical" evidence="9">
    <location>
        <begin position="66"/>
        <end position="94"/>
    </location>
</feature>
<keyword evidence="6 9" id="KW-1133">Transmembrane helix</keyword>
<organism evidence="11 12">
    <name type="scientific">Bathycoccus prasinos</name>
    <dbReference type="NCBI Taxonomy" id="41875"/>
    <lineage>
        <taxon>Eukaryota</taxon>
        <taxon>Viridiplantae</taxon>
        <taxon>Chlorophyta</taxon>
        <taxon>Mamiellophyceae</taxon>
        <taxon>Mamiellales</taxon>
        <taxon>Bathycoccaceae</taxon>
        <taxon>Bathycoccus</taxon>
    </lineage>
</organism>
<sequence>MDGSNQQHRQQMTLFSRYQQLPMTTRCVFTINVFAFLFNAILRLFSYSTLCLIPALMRGGDFLGQFYRIFTSAFTHGSFFHLLVNMCAFIQIGAYGLEMKLGSVNFALLVFLFTILCGTTHVLLASGMWYLLGMSGYQNECAVGFSGVIFSLVVLDTAFSNIRQRDVFGLFVVNAYMYPFALIAIVQLLAPNSSFLGHLSGVVVGSLYVKGYLNKLIPSERAVDRIENLILSGISIERLEGFVQNTSKSARRVRREEGDVESGQQFISPGGTARTTTRKLKWWEVPVVARMESGESQKSSTSTPTIKGVGRKLGKGKPPSPPPPLFNQQQQQSPSSSPGLANNTKAFPYNKKFITLLVEMGFPEEESKLALERSNNDVAAAIDILQGK</sequence>
<feature type="compositionally biased region" description="Polar residues" evidence="8">
    <location>
        <begin position="294"/>
        <end position="305"/>
    </location>
</feature>
<accession>K8F431</accession>
<dbReference type="EMBL" id="FO082275">
    <property type="protein sequence ID" value="CCO16293.1"/>
    <property type="molecule type" value="Genomic_DNA"/>
</dbReference>
<dbReference type="OrthoDB" id="10257275at2759"/>
<evidence type="ECO:0000256" key="6">
    <source>
        <dbReference type="ARBA" id="ARBA00022989"/>
    </source>
</evidence>
<keyword evidence="3" id="KW-0645">Protease</keyword>
<keyword evidence="4 9" id="KW-0812">Transmembrane</keyword>
<dbReference type="GO" id="GO:0016020">
    <property type="term" value="C:membrane"/>
    <property type="evidence" value="ECO:0007669"/>
    <property type="project" value="UniProtKB-SubCell"/>
</dbReference>
<keyword evidence="12" id="KW-1185">Reference proteome</keyword>
<dbReference type="GO" id="GO:0006508">
    <property type="term" value="P:proteolysis"/>
    <property type="evidence" value="ECO:0007669"/>
    <property type="project" value="UniProtKB-KW"/>
</dbReference>
<dbReference type="SUPFAM" id="SSF46934">
    <property type="entry name" value="UBA-like"/>
    <property type="match status" value="1"/>
</dbReference>
<dbReference type="KEGG" id="bpg:Bathy04g03760"/>
<dbReference type="RefSeq" id="XP_007513768.1">
    <property type="nucleotide sequence ID" value="XM_007513706.1"/>
</dbReference>
<dbReference type="PANTHER" id="PTHR43066:SF1">
    <property type="entry name" value="RHOMBOID PROTEIN 2"/>
    <property type="match status" value="1"/>
</dbReference>
<gene>
    <name evidence="11" type="ORF">Bathy04g03760</name>
</gene>
<evidence type="ECO:0000256" key="3">
    <source>
        <dbReference type="ARBA" id="ARBA00022670"/>
    </source>
</evidence>
<dbReference type="InterPro" id="IPR022764">
    <property type="entry name" value="Peptidase_S54_rhomboid_dom"/>
</dbReference>
<proteinExistence type="inferred from homology"/>
<evidence type="ECO:0000256" key="8">
    <source>
        <dbReference type="SAM" id="MobiDB-lite"/>
    </source>
</evidence>
<feature type="domain" description="UBA" evidence="10">
    <location>
        <begin position="348"/>
        <end position="388"/>
    </location>
</feature>
<dbReference type="InterPro" id="IPR015940">
    <property type="entry name" value="UBA"/>
</dbReference>
<feature type="compositionally biased region" description="Low complexity" evidence="8">
    <location>
        <begin position="326"/>
        <end position="338"/>
    </location>
</feature>